<dbReference type="InterPro" id="IPR031309">
    <property type="entry name" value="Ribosomal_uL5_C"/>
</dbReference>
<comment type="function">
    <text evidence="5">This is 1 of the proteins that bind and probably mediate the attachment of the 5S RNA into the large ribosomal subunit, where it forms part of the central protuberance. In the 70S ribosome it contacts protein S13 of the 30S subunit (bridge B1b), connecting the 2 subunits; this bridge is implicated in subunit movement. Contacts the P site tRNA; the 5S rRNA and some of its associated proteins might help stabilize positioning of ribosome-bound tRNAs.</text>
</comment>
<dbReference type="GO" id="GO:0005840">
    <property type="term" value="C:ribosome"/>
    <property type="evidence" value="ECO:0007669"/>
    <property type="project" value="UniProtKB-KW"/>
</dbReference>
<dbReference type="GO" id="GO:0006412">
    <property type="term" value="P:translation"/>
    <property type="evidence" value="ECO:0007669"/>
    <property type="project" value="UniProtKB-UniRule"/>
</dbReference>
<sequence>MATTTAPKATITTAPRLKALYTTQYTKELQAELGLSNVNEVPKLEKIVVSVGIGKNKDDKHHYEAVRNTILKVTGQMPIDRISKKSIAGFKIRAGMNRVGISVTLRGARMYEFLDRLVNVSLPRVRDFHGVSVKAFDKGGNYNLGITDQSVFAELSFEETQHVHGLQVTFVMKNGSKANSRALLEKFGVPFEKNKKKEGDAS</sequence>
<keyword evidence="2 5" id="KW-0689">Ribosomal protein</keyword>
<dbReference type="GO" id="GO:0019843">
    <property type="term" value="F:rRNA binding"/>
    <property type="evidence" value="ECO:0007669"/>
    <property type="project" value="UniProtKB-UniRule"/>
</dbReference>
<dbReference type="GO" id="GO:1990904">
    <property type="term" value="C:ribonucleoprotein complex"/>
    <property type="evidence" value="ECO:0007669"/>
    <property type="project" value="UniProtKB-KW"/>
</dbReference>
<gene>
    <name evidence="5" type="primary">rplE</name>
    <name evidence="9" type="ORF">EOT05_03520</name>
</gene>
<keyword evidence="10" id="KW-1185">Reference proteome</keyword>
<dbReference type="InterPro" id="IPR031310">
    <property type="entry name" value="Ribosomal_uL5_N"/>
</dbReference>
<dbReference type="PANTHER" id="PTHR11994">
    <property type="entry name" value="60S RIBOSOMAL PROTEIN L11-RELATED"/>
    <property type="match status" value="1"/>
</dbReference>
<evidence type="ECO:0000259" key="8">
    <source>
        <dbReference type="Pfam" id="PF00673"/>
    </source>
</evidence>
<dbReference type="GO" id="GO:0000049">
    <property type="term" value="F:tRNA binding"/>
    <property type="evidence" value="ECO:0007669"/>
    <property type="project" value="UniProtKB-UniRule"/>
</dbReference>
<dbReference type="EMBL" id="SCKX01000001">
    <property type="protein sequence ID" value="RWZ78789.1"/>
    <property type="molecule type" value="Genomic_DNA"/>
</dbReference>
<evidence type="ECO:0000313" key="9">
    <source>
        <dbReference type="EMBL" id="RWZ78789.1"/>
    </source>
</evidence>
<comment type="caution">
    <text evidence="9">The sequence shown here is derived from an EMBL/GenBank/DDBJ whole genome shotgun (WGS) entry which is preliminary data.</text>
</comment>
<dbReference type="SUPFAM" id="SSF55282">
    <property type="entry name" value="RL5-like"/>
    <property type="match status" value="1"/>
</dbReference>
<evidence type="ECO:0000259" key="7">
    <source>
        <dbReference type="Pfam" id="PF00281"/>
    </source>
</evidence>
<evidence type="ECO:0000256" key="1">
    <source>
        <dbReference type="ARBA" id="ARBA00008553"/>
    </source>
</evidence>
<dbReference type="AlphaFoldDB" id="A0A4Q0AIF3"/>
<keyword evidence="5" id="KW-0699">rRNA-binding</keyword>
<dbReference type="Proteomes" id="UP000289257">
    <property type="component" value="Unassembled WGS sequence"/>
</dbReference>
<evidence type="ECO:0000256" key="2">
    <source>
        <dbReference type="ARBA" id="ARBA00022980"/>
    </source>
</evidence>
<keyword evidence="3 5" id="KW-0687">Ribonucleoprotein</keyword>
<evidence type="ECO:0000256" key="3">
    <source>
        <dbReference type="ARBA" id="ARBA00023274"/>
    </source>
</evidence>
<evidence type="ECO:0000256" key="6">
    <source>
        <dbReference type="RuleBase" id="RU003930"/>
    </source>
</evidence>
<dbReference type="NCBIfam" id="NF000585">
    <property type="entry name" value="PRK00010.1"/>
    <property type="match status" value="1"/>
</dbReference>
<organism evidence="9 10">
    <name type="scientific">Candidatus Microsaccharimonas sossegonensis</name>
    <dbReference type="NCBI Taxonomy" id="2506948"/>
    <lineage>
        <taxon>Bacteria</taxon>
        <taxon>Candidatus Saccharimonadota</taxon>
        <taxon>Candidatus Saccharimonadia</taxon>
        <taxon>Candidatus Saccharimonadales</taxon>
        <taxon>Candidatus Saccharimonadaceae</taxon>
        <taxon>Candidatus Microsaccharimonas</taxon>
    </lineage>
</organism>
<dbReference type="InterPro" id="IPR002132">
    <property type="entry name" value="Ribosomal_uL5"/>
</dbReference>
<evidence type="ECO:0000256" key="4">
    <source>
        <dbReference type="ARBA" id="ARBA00035245"/>
    </source>
</evidence>
<dbReference type="HAMAP" id="MF_01333_B">
    <property type="entry name" value="Ribosomal_uL5_B"/>
    <property type="match status" value="1"/>
</dbReference>
<evidence type="ECO:0000256" key="5">
    <source>
        <dbReference type="HAMAP-Rule" id="MF_01333"/>
    </source>
</evidence>
<proteinExistence type="inferred from homology"/>
<comment type="similarity">
    <text evidence="1 5 6">Belongs to the universal ribosomal protein uL5 family.</text>
</comment>
<keyword evidence="5" id="KW-0694">RNA-binding</keyword>
<feature type="domain" description="Large ribosomal subunit protein uL5 N-terminal" evidence="7">
    <location>
        <begin position="37"/>
        <end position="93"/>
    </location>
</feature>
<reference evidence="9" key="1">
    <citation type="submission" date="2019-01" db="EMBL/GenBank/DDBJ databases">
        <title>Genomic signatures and co-occurrence patterns of the ultra-small Saccharimodia (Patescibacteria phylum) suggest a symbiotic lifestyle.</title>
        <authorList>
            <person name="Lemos L."/>
            <person name="Medeiros J."/>
            <person name="Andreote F."/>
            <person name="Fernandes G."/>
            <person name="Varani A."/>
            <person name="Oliveira G."/>
            <person name="Pylro V."/>
        </authorList>
    </citation>
    <scope>NUCLEOTIDE SEQUENCE [LARGE SCALE GENOMIC DNA]</scope>
    <source>
        <strain evidence="9">AMD02</strain>
    </source>
</reference>
<dbReference type="GO" id="GO:0003735">
    <property type="term" value="F:structural constituent of ribosome"/>
    <property type="evidence" value="ECO:0007669"/>
    <property type="project" value="InterPro"/>
</dbReference>
<dbReference type="Pfam" id="PF00673">
    <property type="entry name" value="Ribosomal_L5_C"/>
    <property type="match status" value="1"/>
</dbReference>
<dbReference type="Gene3D" id="3.30.1440.10">
    <property type="match status" value="1"/>
</dbReference>
<name>A0A4Q0AIF3_9BACT</name>
<dbReference type="Pfam" id="PF00281">
    <property type="entry name" value="Ribosomal_L5"/>
    <property type="match status" value="1"/>
</dbReference>
<accession>A0A4Q0AIF3</accession>
<keyword evidence="5" id="KW-0820">tRNA-binding</keyword>
<dbReference type="InterPro" id="IPR022803">
    <property type="entry name" value="Ribosomal_uL5_dom_sf"/>
</dbReference>
<dbReference type="PIRSF" id="PIRSF002161">
    <property type="entry name" value="Ribosomal_L5"/>
    <property type="match status" value="1"/>
</dbReference>
<protein>
    <recommendedName>
        <fullName evidence="4 5">Large ribosomal subunit protein uL5</fullName>
    </recommendedName>
</protein>
<evidence type="ECO:0000313" key="10">
    <source>
        <dbReference type="Proteomes" id="UP000289257"/>
    </source>
</evidence>
<dbReference type="FunFam" id="3.30.1440.10:FF:000001">
    <property type="entry name" value="50S ribosomal protein L5"/>
    <property type="match status" value="1"/>
</dbReference>
<dbReference type="InterPro" id="IPR020930">
    <property type="entry name" value="Ribosomal_uL5_bac-type"/>
</dbReference>
<comment type="subunit">
    <text evidence="5">Part of the 50S ribosomal subunit; part of the 5S rRNA/L5/L18/L25 subcomplex. Contacts the 5S rRNA and the P site tRNA. Forms a bridge to the 30S subunit in the 70S ribosome.</text>
</comment>
<feature type="domain" description="Large ribosomal subunit protein uL5 C-terminal" evidence="8">
    <location>
        <begin position="99"/>
        <end position="191"/>
    </location>
</feature>